<dbReference type="PANTHER" id="PTHR45695">
    <property type="entry name" value="LEUCOKININ RECEPTOR-RELATED"/>
    <property type="match status" value="1"/>
</dbReference>
<feature type="transmembrane region" description="Helical" evidence="10">
    <location>
        <begin position="165"/>
        <end position="185"/>
    </location>
</feature>
<evidence type="ECO:0000256" key="1">
    <source>
        <dbReference type="ARBA" id="ARBA00004141"/>
    </source>
</evidence>
<feature type="transmembrane region" description="Helical" evidence="10">
    <location>
        <begin position="86"/>
        <end position="106"/>
    </location>
</feature>
<dbReference type="Gene3D" id="1.20.1070.10">
    <property type="entry name" value="Rhodopsin 7-helix transmembrane proteins"/>
    <property type="match status" value="1"/>
</dbReference>
<name>A0A8K0EI64_BRALA</name>
<keyword evidence="3 10" id="KW-1133">Transmembrane helix</keyword>
<dbReference type="FunFam" id="1.20.1070.10:FF:000674">
    <property type="entry name" value="Uncharacterized protein"/>
    <property type="match status" value="1"/>
</dbReference>
<evidence type="ECO:0000256" key="10">
    <source>
        <dbReference type="SAM" id="Phobius"/>
    </source>
</evidence>
<keyword evidence="7 8" id="KW-0807">Transducer</keyword>
<feature type="region of interest" description="Disordered" evidence="9">
    <location>
        <begin position="270"/>
        <end position="298"/>
    </location>
</feature>
<evidence type="ECO:0000256" key="8">
    <source>
        <dbReference type="RuleBase" id="RU000688"/>
    </source>
</evidence>
<gene>
    <name evidence="12" type="primary">HCRTR2</name>
    <name evidence="12" type="ORF">BLAG_LOCUS13695</name>
</gene>
<evidence type="ECO:0000313" key="12">
    <source>
        <dbReference type="EMBL" id="CAH1254184.1"/>
    </source>
</evidence>
<dbReference type="EMBL" id="OV696687">
    <property type="protein sequence ID" value="CAH1254184.1"/>
    <property type="molecule type" value="Genomic_DNA"/>
</dbReference>
<feature type="domain" description="G-protein coupled receptors family 1 profile" evidence="11">
    <location>
        <begin position="65"/>
        <end position="402"/>
    </location>
</feature>
<dbReference type="PANTHER" id="PTHR45695:SF15">
    <property type="entry name" value="OPSIN RH2"/>
    <property type="match status" value="1"/>
</dbReference>
<evidence type="ECO:0000313" key="13">
    <source>
        <dbReference type="Proteomes" id="UP000838412"/>
    </source>
</evidence>
<keyword evidence="6 8" id="KW-0675">Receptor</keyword>
<evidence type="ECO:0000256" key="5">
    <source>
        <dbReference type="ARBA" id="ARBA00023136"/>
    </source>
</evidence>
<dbReference type="PROSITE" id="PS00237">
    <property type="entry name" value="G_PROTEIN_RECEP_F1_1"/>
    <property type="match status" value="1"/>
</dbReference>
<feature type="transmembrane region" description="Helical" evidence="10">
    <location>
        <begin position="126"/>
        <end position="144"/>
    </location>
</feature>
<evidence type="ECO:0000259" key="11">
    <source>
        <dbReference type="PROSITE" id="PS50262"/>
    </source>
</evidence>
<organism evidence="12 13">
    <name type="scientific">Branchiostoma lanceolatum</name>
    <name type="common">Common lancelet</name>
    <name type="synonym">Amphioxus lanceolatum</name>
    <dbReference type="NCBI Taxonomy" id="7740"/>
    <lineage>
        <taxon>Eukaryota</taxon>
        <taxon>Metazoa</taxon>
        <taxon>Chordata</taxon>
        <taxon>Cephalochordata</taxon>
        <taxon>Leptocardii</taxon>
        <taxon>Amphioxiformes</taxon>
        <taxon>Branchiostomatidae</taxon>
        <taxon>Branchiostoma</taxon>
    </lineage>
</organism>
<protein>
    <submittedName>
        <fullName evidence="12">HCRTR2 protein</fullName>
    </submittedName>
</protein>
<comment type="similarity">
    <text evidence="8">Belongs to the G-protein coupled receptor 1 family.</text>
</comment>
<keyword evidence="4 8" id="KW-0297">G-protein coupled receptor</keyword>
<reference evidence="12" key="1">
    <citation type="submission" date="2022-01" db="EMBL/GenBank/DDBJ databases">
        <authorList>
            <person name="Braso-Vives M."/>
        </authorList>
    </citation>
    <scope>NUCLEOTIDE SEQUENCE</scope>
</reference>
<evidence type="ECO:0000256" key="3">
    <source>
        <dbReference type="ARBA" id="ARBA00022989"/>
    </source>
</evidence>
<dbReference type="InterPro" id="IPR017452">
    <property type="entry name" value="GPCR_Rhodpsn_7TM"/>
</dbReference>
<feature type="transmembrane region" description="Helical" evidence="10">
    <location>
        <begin position="344"/>
        <end position="368"/>
    </location>
</feature>
<dbReference type="GO" id="GO:0007631">
    <property type="term" value="P:feeding behavior"/>
    <property type="evidence" value="ECO:0007669"/>
    <property type="project" value="InterPro"/>
</dbReference>
<dbReference type="PROSITE" id="PS50262">
    <property type="entry name" value="G_PROTEIN_RECEP_F1_2"/>
    <property type="match status" value="1"/>
</dbReference>
<keyword evidence="5 10" id="KW-0472">Membrane</keyword>
<evidence type="ECO:0000256" key="2">
    <source>
        <dbReference type="ARBA" id="ARBA00022692"/>
    </source>
</evidence>
<dbReference type="GO" id="GO:0016499">
    <property type="term" value="F:orexin receptor activity"/>
    <property type="evidence" value="ECO:0007669"/>
    <property type="project" value="InterPro"/>
</dbReference>
<comment type="subcellular location">
    <subcellularLocation>
        <location evidence="1">Membrane</location>
        <topology evidence="1">Multi-pass membrane protein</topology>
    </subcellularLocation>
</comment>
<keyword evidence="13" id="KW-1185">Reference proteome</keyword>
<dbReference type="InterPro" id="IPR000204">
    <property type="entry name" value="Orexin_rcpt"/>
</dbReference>
<feature type="transmembrane region" description="Helical" evidence="10">
    <location>
        <begin position="49"/>
        <end position="74"/>
    </location>
</feature>
<feature type="transmembrane region" description="Helical" evidence="10">
    <location>
        <begin position="214"/>
        <end position="240"/>
    </location>
</feature>
<proteinExistence type="inferred from homology"/>
<accession>A0A8K0EI64</accession>
<dbReference type="GO" id="GO:0005886">
    <property type="term" value="C:plasma membrane"/>
    <property type="evidence" value="ECO:0007669"/>
    <property type="project" value="TreeGrafter"/>
</dbReference>
<dbReference type="Pfam" id="PF00001">
    <property type="entry name" value="7tm_1"/>
    <property type="match status" value="1"/>
</dbReference>
<evidence type="ECO:0000256" key="6">
    <source>
        <dbReference type="ARBA" id="ARBA00023170"/>
    </source>
</evidence>
<evidence type="ECO:0000256" key="7">
    <source>
        <dbReference type="ARBA" id="ARBA00023224"/>
    </source>
</evidence>
<dbReference type="InterPro" id="IPR000276">
    <property type="entry name" value="GPCR_Rhodpsn"/>
</dbReference>
<dbReference type="PRINTS" id="PR00237">
    <property type="entry name" value="GPCRRHODOPSN"/>
</dbReference>
<sequence length="554" mass="62295">MSNNSTAAATDGVFNMTEDAYPTWVLPTPPDYDLEGYLLDYLFPKHYEWALIIAYILVFLLALIGNGLVCFVVIRNSHMRTVTNYFIANLSAGDLLVTIICLPPTLVVDIMETWFFGETMCKIIPYLQMVSVSVSVLTLCAIAVERWYAIVHPLKFKSTNARARTIICLIWVVSLSIMAPLIPMYKTSRTLPAEITDLMTVCDEHWPDPIYGKIYHAAIVMVLFGIPIVLMMVSYCMIVWKLWSDQVPVMLAMRVAGGEVVRYRKRKGGISSSTSLRAPTHSDDSQRIKTPVSRSTSDTIIRSASSSAAAVVTASSSFHSGTGSIADRTAENTVQSRRKVARMLVAVVVVFAVCYIPLMILTFLKRVYGFFDNTHDREGLYAAFTVSHWLLYLNSAINPLIYNFMSERFRSEFKASLPCCFPEAARKKREARGMTVGRPTISRMHTTRTTGTTELLSRFESTTRYPSTYEFAFARDRNEFGLSRFDSRPLPKSPIIPHDAMKPRELPKTLYDTIQQETDLRMISEHASEQASEAAEISCVVPTLCTNDLPKEID</sequence>
<keyword evidence="2 8" id="KW-0812">Transmembrane</keyword>
<evidence type="ECO:0000256" key="4">
    <source>
        <dbReference type="ARBA" id="ARBA00023040"/>
    </source>
</evidence>
<dbReference type="Proteomes" id="UP000838412">
    <property type="component" value="Chromosome 2"/>
</dbReference>
<dbReference type="AlphaFoldDB" id="A0A8K0EI64"/>
<dbReference type="OrthoDB" id="9986530at2759"/>
<dbReference type="PRINTS" id="PR01064">
    <property type="entry name" value="OREXINR"/>
</dbReference>
<feature type="transmembrane region" description="Helical" evidence="10">
    <location>
        <begin position="380"/>
        <end position="404"/>
    </location>
</feature>
<dbReference type="SMART" id="SM01381">
    <property type="entry name" value="7TM_GPCR_Srsx"/>
    <property type="match status" value="1"/>
</dbReference>
<dbReference type="SUPFAM" id="SSF81321">
    <property type="entry name" value="Family A G protein-coupled receptor-like"/>
    <property type="match status" value="1"/>
</dbReference>
<evidence type="ECO:0000256" key="9">
    <source>
        <dbReference type="SAM" id="MobiDB-lite"/>
    </source>
</evidence>